<keyword evidence="6" id="KW-0547">Nucleotide-binding</keyword>
<gene>
    <name evidence="11" type="ORF">COV91_04490</name>
</gene>
<reference evidence="11 12" key="1">
    <citation type="submission" date="2017-09" db="EMBL/GenBank/DDBJ databases">
        <title>Depth-based differentiation of microbial function through sediment-hosted aquifers and enrichment of novel symbionts in the deep terrestrial subsurface.</title>
        <authorList>
            <person name="Probst A.J."/>
            <person name="Ladd B."/>
            <person name="Jarett J.K."/>
            <person name="Geller-Mcgrath D.E."/>
            <person name="Sieber C.M."/>
            <person name="Emerson J.B."/>
            <person name="Anantharaman K."/>
            <person name="Thomas B.C."/>
            <person name="Malmstrom R."/>
            <person name="Stieglmeier M."/>
            <person name="Klingl A."/>
            <person name="Woyke T."/>
            <person name="Ryan C.M."/>
            <person name="Banfield J.F."/>
        </authorList>
    </citation>
    <scope>NUCLEOTIDE SEQUENCE [LARGE SCALE GENOMIC DNA]</scope>
    <source>
        <strain evidence="11">CG11_big_fil_rev_8_21_14_0_20_46_11</strain>
    </source>
</reference>
<dbReference type="NCBIfam" id="TIGR00277">
    <property type="entry name" value="HDIG"/>
    <property type="match status" value="1"/>
</dbReference>
<dbReference type="GO" id="GO:0000049">
    <property type="term" value="F:tRNA binding"/>
    <property type="evidence" value="ECO:0007669"/>
    <property type="project" value="TreeGrafter"/>
</dbReference>
<keyword evidence="3" id="KW-0819">tRNA processing</keyword>
<dbReference type="Gene3D" id="3.30.460.10">
    <property type="entry name" value="Beta Polymerase, domain 2"/>
    <property type="match status" value="1"/>
</dbReference>
<dbReference type="InterPro" id="IPR006674">
    <property type="entry name" value="HD_domain"/>
</dbReference>
<dbReference type="GO" id="GO:0046872">
    <property type="term" value="F:metal ion binding"/>
    <property type="evidence" value="ECO:0007669"/>
    <property type="project" value="UniProtKB-KW"/>
</dbReference>
<keyword evidence="5" id="KW-0479">Metal-binding</keyword>
<dbReference type="Pfam" id="PF01966">
    <property type="entry name" value="HD"/>
    <property type="match status" value="1"/>
</dbReference>
<dbReference type="EMBL" id="PCVG01000058">
    <property type="protein sequence ID" value="PIQ68360.1"/>
    <property type="molecule type" value="Genomic_DNA"/>
</dbReference>
<organism evidence="11 12">
    <name type="scientific">Candidatus Taylorbacteria bacterium CG11_big_fil_rev_8_21_14_0_20_46_11</name>
    <dbReference type="NCBI Taxonomy" id="1975025"/>
    <lineage>
        <taxon>Bacteria</taxon>
        <taxon>Candidatus Tayloriibacteriota</taxon>
    </lineage>
</organism>
<feature type="region of interest" description="Disordered" evidence="9">
    <location>
        <begin position="467"/>
        <end position="495"/>
    </location>
</feature>
<dbReference type="InterPro" id="IPR043519">
    <property type="entry name" value="NT_sf"/>
</dbReference>
<dbReference type="Gene3D" id="1.10.246.80">
    <property type="match status" value="1"/>
</dbReference>
<evidence type="ECO:0000256" key="4">
    <source>
        <dbReference type="ARBA" id="ARBA00022695"/>
    </source>
</evidence>
<evidence type="ECO:0000313" key="12">
    <source>
        <dbReference type="Proteomes" id="UP000229342"/>
    </source>
</evidence>
<dbReference type="Pfam" id="PF01743">
    <property type="entry name" value="PolyA_pol"/>
    <property type="match status" value="1"/>
</dbReference>
<comment type="cofactor">
    <cofactor evidence="1">
        <name>Mg(2+)</name>
        <dbReference type="ChEBI" id="CHEBI:18420"/>
    </cofactor>
</comment>
<dbReference type="PANTHER" id="PTHR46173">
    <property type="entry name" value="CCA TRNA NUCLEOTIDYLTRANSFERASE 1, MITOCHONDRIAL"/>
    <property type="match status" value="1"/>
</dbReference>
<evidence type="ECO:0000256" key="7">
    <source>
        <dbReference type="ARBA" id="ARBA00022842"/>
    </source>
</evidence>
<comment type="caution">
    <text evidence="11">The sequence shown here is derived from an EMBL/GenBank/DDBJ whole genome shotgun (WGS) entry which is preliminary data.</text>
</comment>
<accession>A0A2H0KAS7</accession>
<dbReference type="SUPFAM" id="SSF81891">
    <property type="entry name" value="Poly A polymerase C-terminal region-like"/>
    <property type="match status" value="1"/>
</dbReference>
<evidence type="ECO:0000313" key="11">
    <source>
        <dbReference type="EMBL" id="PIQ68360.1"/>
    </source>
</evidence>
<evidence type="ECO:0000256" key="6">
    <source>
        <dbReference type="ARBA" id="ARBA00022741"/>
    </source>
</evidence>
<keyword evidence="7" id="KW-0460">Magnesium</keyword>
<evidence type="ECO:0000256" key="8">
    <source>
        <dbReference type="RuleBase" id="RU003953"/>
    </source>
</evidence>
<dbReference type="GO" id="GO:0016779">
    <property type="term" value="F:nucleotidyltransferase activity"/>
    <property type="evidence" value="ECO:0007669"/>
    <property type="project" value="UniProtKB-KW"/>
</dbReference>
<keyword evidence="4" id="KW-0548">Nucleotidyltransferase</keyword>
<dbReference type="SMART" id="SM00471">
    <property type="entry name" value="HDc"/>
    <property type="match status" value="1"/>
</dbReference>
<dbReference type="Pfam" id="PF12627">
    <property type="entry name" value="PolyA_pol_RNAbd"/>
    <property type="match status" value="1"/>
</dbReference>
<protein>
    <recommendedName>
        <fullName evidence="10">HD/PDEase domain-containing protein</fullName>
    </recommendedName>
</protein>
<evidence type="ECO:0000256" key="5">
    <source>
        <dbReference type="ARBA" id="ARBA00022723"/>
    </source>
</evidence>
<evidence type="ECO:0000256" key="3">
    <source>
        <dbReference type="ARBA" id="ARBA00022694"/>
    </source>
</evidence>
<evidence type="ECO:0000256" key="9">
    <source>
        <dbReference type="SAM" id="MobiDB-lite"/>
    </source>
</evidence>
<evidence type="ECO:0000256" key="2">
    <source>
        <dbReference type="ARBA" id="ARBA00022679"/>
    </source>
</evidence>
<dbReference type="PANTHER" id="PTHR46173:SF1">
    <property type="entry name" value="CCA TRNA NUCLEOTIDYLTRANSFERASE 1, MITOCHONDRIAL"/>
    <property type="match status" value="1"/>
</dbReference>
<dbReference type="Proteomes" id="UP000229342">
    <property type="component" value="Unassembled WGS sequence"/>
</dbReference>
<comment type="similarity">
    <text evidence="8">Belongs to the tRNA nucleotidyltransferase/poly(A) polymerase family.</text>
</comment>
<dbReference type="InterPro" id="IPR032828">
    <property type="entry name" value="PolyA_RNA-bd"/>
</dbReference>
<dbReference type="InterPro" id="IPR002646">
    <property type="entry name" value="PolA_pol_head_dom"/>
</dbReference>
<dbReference type="InterPro" id="IPR050264">
    <property type="entry name" value="Bact_CCA-adding_enz_type3_sf"/>
</dbReference>
<name>A0A2H0KAS7_9BACT</name>
<dbReference type="InterPro" id="IPR003607">
    <property type="entry name" value="HD/PDEase_dom"/>
</dbReference>
<proteinExistence type="inferred from homology"/>
<sequence>MDKKEQFEIPDIVAKVAATLEKAGFEAYLIGGCVRDLLIGRKPKDWDITTNAVPEEIVPLFDKTFYENEYGTVGVVTESAEESKDVSDETLKVIEITPYRKESEYSDNRRPDSVTFSKNLEDDLSRRDFTINAIALKIVKKEKEGLYKGQLTDIYKGQTDIDAKIIRAVGSADERFKEDALRTLRAVRLASELDFEIEENTEKAIQSDGYLLKNISMERIRDEFARIIDSDSPMRGLQIAHKLGILQYILPEIEAGIDVGQNKAHSFDVWEHSLRTLQHSAKKKFSQETRLAALFHDIGKPKTKRWSPEKKEWTFYGHDVVGSRVTEKALRRLKFPVKTIEKVSKLVRWHMFFSDTEQISLSAVRRLLAKVGKENVWDLMDVRVCDRIGTGRPKEEPYRLRKYQSMIEEVMRDPVTVGMLKINGSKIIDVTQETPGPRIGFILHALLEEVLEKPSLNTDEYMENRAKELSKLSDGDLKELGEKGKEKKEGEESKEIEEIRRKYWVK</sequence>
<dbReference type="GO" id="GO:0008033">
    <property type="term" value="P:tRNA processing"/>
    <property type="evidence" value="ECO:0007669"/>
    <property type="project" value="UniProtKB-KW"/>
</dbReference>
<keyword evidence="2 8" id="KW-0808">Transferase</keyword>
<feature type="domain" description="HD/PDEase" evidence="10">
    <location>
        <begin position="265"/>
        <end position="379"/>
    </location>
</feature>
<dbReference type="GO" id="GO:0000166">
    <property type="term" value="F:nucleotide binding"/>
    <property type="evidence" value="ECO:0007669"/>
    <property type="project" value="UniProtKB-KW"/>
</dbReference>
<dbReference type="SUPFAM" id="SSF81301">
    <property type="entry name" value="Nucleotidyltransferase"/>
    <property type="match status" value="1"/>
</dbReference>
<dbReference type="Gene3D" id="1.10.3090.10">
    <property type="entry name" value="cca-adding enzyme, domain 2"/>
    <property type="match status" value="1"/>
</dbReference>
<evidence type="ECO:0000259" key="10">
    <source>
        <dbReference type="SMART" id="SM00471"/>
    </source>
</evidence>
<dbReference type="CDD" id="cd05398">
    <property type="entry name" value="NT_ClassII-CCAase"/>
    <property type="match status" value="1"/>
</dbReference>
<dbReference type="AlphaFoldDB" id="A0A2H0KAS7"/>
<keyword evidence="8" id="KW-0694">RNA-binding</keyword>
<dbReference type="InterPro" id="IPR006675">
    <property type="entry name" value="HDIG_dom"/>
</dbReference>
<dbReference type="CDD" id="cd00077">
    <property type="entry name" value="HDc"/>
    <property type="match status" value="1"/>
</dbReference>
<evidence type="ECO:0000256" key="1">
    <source>
        <dbReference type="ARBA" id="ARBA00001946"/>
    </source>
</evidence>